<dbReference type="Proteomes" id="UP000014212">
    <property type="component" value="Unassembled WGS sequence"/>
</dbReference>
<sequence length="361" mass="38337">MGQIQTPQMELEAFCAQLAPVFLEYLRTHGTAVDRIEVATSLEGITALPARYSLGGVEKNVLAPLKLLTKDVDVKIAACQQATAKANTAADNANAAANRVTTAITDISAEKAAAQAATAKANAAATNADNKRKELEQNEAARQANEQTRQNQESARQTAEAARKTQEATRQSNETKRQTDVAAKIAELNTAKGNAEAATLAANRAATNANTEAQNLSTLKSETQNAGASANAAAQTAGEKIVELEALMKAISGESAAAPAILNVSAPATISTKNKKAQRIDARLFPGYVMQNILYQREEGNSLKVDPSGKLTVTGTGTTMFYVIPPGNTDLWKEVSVTVRPPRMRLTSSGKIRRSMRMRTV</sequence>
<feature type="compositionally biased region" description="Basic and acidic residues" evidence="1">
    <location>
        <begin position="161"/>
        <end position="179"/>
    </location>
</feature>
<accession>R9HT70</accession>
<dbReference type="RefSeq" id="WP_016273818.1">
    <property type="nucleotide sequence ID" value="NZ_KE159487.1"/>
</dbReference>
<comment type="caution">
    <text evidence="2">The sequence shown here is derived from an EMBL/GenBank/DDBJ whole genome shotgun (WGS) entry which is preliminary data.</text>
</comment>
<evidence type="ECO:0000256" key="1">
    <source>
        <dbReference type="SAM" id="MobiDB-lite"/>
    </source>
</evidence>
<dbReference type="AlphaFoldDB" id="R9HT70"/>
<name>R9HT70_BACUN</name>
<reference evidence="2 3" key="1">
    <citation type="submission" date="2013-04" db="EMBL/GenBank/DDBJ databases">
        <title>The Genome Sequence of Bacteroides uniformis dnLKV2.</title>
        <authorList>
            <consortium name="The Broad Institute Genomics Platform"/>
            <consortium name="The Broad Institute Genome Sequencing Center for Infectious Disease"/>
            <person name="Earl A."/>
            <person name="Xavier R."/>
            <person name="Kuhn K."/>
            <person name="Stappenbeck T."/>
            <person name="Walker B."/>
            <person name="Young S."/>
            <person name="Zeng Q."/>
            <person name="Gargeya S."/>
            <person name="Fitzgerald M."/>
            <person name="Haas B."/>
            <person name="Abouelleil A."/>
            <person name="Allen A.W."/>
            <person name="Alvarado L."/>
            <person name="Arachchi H.M."/>
            <person name="Berlin A.M."/>
            <person name="Chapman S.B."/>
            <person name="Gainer-Dewar J."/>
            <person name="Goldberg J."/>
            <person name="Griggs A."/>
            <person name="Gujja S."/>
            <person name="Hansen M."/>
            <person name="Howarth C."/>
            <person name="Imamovic A."/>
            <person name="Ireland A."/>
            <person name="Larimer J."/>
            <person name="McCowan C."/>
            <person name="Murphy C."/>
            <person name="Pearson M."/>
            <person name="Poon T.W."/>
            <person name="Priest M."/>
            <person name="Roberts A."/>
            <person name="Saif S."/>
            <person name="Shea T."/>
            <person name="Sisk P."/>
            <person name="Sykes S."/>
            <person name="Wortman J."/>
            <person name="Nusbaum C."/>
            <person name="Birren B."/>
        </authorList>
    </citation>
    <scope>NUCLEOTIDE SEQUENCE [LARGE SCALE GENOMIC DNA]</scope>
    <source>
        <strain evidence="3">dnLKV2</strain>
    </source>
</reference>
<proteinExistence type="predicted"/>
<gene>
    <name evidence="2" type="ORF">C801_02965</name>
</gene>
<feature type="compositionally biased region" description="Polar residues" evidence="1">
    <location>
        <begin position="144"/>
        <end position="157"/>
    </location>
</feature>
<organism evidence="2 3">
    <name type="scientific">Bacteroides uniformis dnLKV2</name>
    <dbReference type="NCBI Taxonomy" id="1235787"/>
    <lineage>
        <taxon>Bacteria</taxon>
        <taxon>Pseudomonadati</taxon>
        <taxon>Bacteroidota</taxon>
        <taxon>Bacteroidia</taxon>
        <taxon>Bacteroidales</taxon>
        <taxon>Bacteroidaceae</taxon>
        <taxon>Bacteroides</taxon>
    </lineage>
</organism>
<dbReference type="HOGENOM" id="CLU_929572_0_0_10"/>
<evidence type="ECO:0000313" key="2">
    <source>
        <dbReference type="EMBL" id="EOS07188.1"/>
    </source>
</evidence>
<dbReference type="EMBL" id="ASSO01000009">
    <property type="protein sequence ID" value="EOS07188.1"/>
    <property type="molecule type" value="Genomic_DNA"/>
</dbReference>
<evidence type="ECO:0000313" key="3">
    <source>
        <dbReference type="Proteomes" id="UP000014212"/>
    </source>
</evidence>
<dbReference type="PATRIC" id="fig|1235787.3.peg.3008"/>
<protein>
    <submittedName>
        <fullName evidence="2">Uncharacterized protein</fullName>
    </submittedName>
</protein>
<feature type="region of interest" description="Disordered" evidence="1">
    <location>
        <begin position="123"/>
        <end position="179"/>
    </location>
</feature>